<dbReference type="GO" id="GO:0003824">
    <property type="term" value="F:catalytic activity"/>
    <property type="evidence" value="ECO:0007669"/>
    <property type="project" value="InterPro"/>
</dbReference>
<evidence type="ECO:0000256" key="1">
    <source>
        <dbReference type="ARBA" id="ARBA00001966"/>
    </source>
</evidence>
<evidence type="ECO:0000256" key="5">
    <source>
        <dbReference type="ARBA" id="ARBA00023014"/>
    </source>
</evidence>
<name>B8FE12_DESAL</name>
<protein>
    <submittedName>
        <fullName evidence="7">Fe-S oxidoreductase-like protein</fullName>
    </submittedName>
</protein>
<dbReference type="SFLD" id="SFLDG01082">
    <property type="entry name" value="B12-binding_domain_containing"/>
    <property type="match status" value="1"/>
</dbReference>
<keyword evidence="5" id="KW-0411">Iron-sulfur</keyword>
<dbReference type="Pfam" id="PF02310">
    <property type="entry name" value="B12-binding"/>
    <property type="match status" value="1"/>
</dbReference>
<dbReference type="Proteomes" id="UP000000739">
    <property type="component" value="Chromosome"/>
</dbReference>
<sequence length="436" mass="50521">MILYIHPDSKMMLRSILPMSLPAVINRIDAPVLGRFHNEWTKKEVMRADVIIMDIHWFTAMKSAIKLSYQIKKINPRALIVAGGASATVFRKQLLRDSKIDYLIKGDGDIPLAEFVRVYRTGGDLSSVPNLVCRDWESEKQYALTREDFDSNNYRDISFFPSYKNAMLKMHRACNQRTFPTYPYLMVFRGCPFHCDHCYGAPENQKKVFGRSWVVRSPERVREDLRAWSRDPAIQYVNIFHDFTGPMPMDYTRTVLSEKYNLYITWDIVTLPSKETLELLTQSFPGGAIQFSLDIRHTTSRDLQSIDLLIDRIRQVQNTKKFMVRLCYAKRFVSAEPEYARALQTIVGATGCAPSRTDAWWGDDLDTDPAGLCTEEQYRQCLRDTGEYFLWNMMFTAGVATHAWFPRFTQKTAEFIYNQIGDSFFLKSLSLGKHSK</sequence>
<keyword evidence="4" id="KW-0408">Iron</keyword>
<keyword evidence="8" id="KW-1185">Reference proteome</keyword>
<proteinExistence type="predicted"/>
<dbReference type="InterPro" id="IPR051198">
    <property type="entry name" value="BchE-like"/>
</dbReference>
<feature type="domain" description="B12-binding" evidence="6">
    <location>
        <begin position="1"/>
        <end position="126"/>
    </location>
</feature>
<dbReference type="InterPro" id="IPR006158">
    <property type="entry name" value="Cobalamin-bd"/>
</dbReference>
<dbReference type="PANTHER" id="PTHR43409">
    <property type="entry name" value="ANAEROBIC MAGNESIUM-PROTOPORPHYRIN IX MONOMETHYL ESTER CYCLASE-RELATED"/>
    <property type="match status" value="1"/>
</dbReference>
<dbReference type="GO" id="GO:0046872">
    <property type="term" value="F:metal ion binding"/>
    <property type="evidence" value="ECO:0007669"/>
    <property type="project" value="UniProtKB-KW"/>
</dbReference>
<dbReference type="eggNOG" id="COG1032">
    <property type="taxonomic scope" value="Bacteria"/>
</dbReference>
<keyword evidence="3" id="KW-0479">Metal-binding</keyword>
<dbReference type="GO" id="GO:0031419">
    <property type="term" value="F:cobalamin binding"/>
    <property type="evidence" value="ECO:0007669"/>
    <property type="project" value="InterPro"/>
</dbReference>
<organism evidence="7 8">
    <name type="scientific">Desulfatibacillum aliphaticivorans</name>
    <dbReference type="NCBI Taxonomy" id="218208"/>
    <lineage>
        <taxon>Bacteria</taxon>
        <taxon>Pseudomonadati</taxon>
        <taxon>Thermodesulfobacteriota</taxon>
        <taxon>Desulfobacteria</taxon>
        <taxon>Desulfobacterales</taxon>
        <taxon>Desulfatibacillaceae</taxon>
        <taxon>Desulfatibacillum</taxon>
    </lineage>
</organism>
<dbReference type="SFLD" id="SFLDS00029">
    <property type="entry name" value="Radical_SAM"/>
    <property type="match status" value="1"/>
</dbReference>
<evidence type="ECO:0000313" key="8">
    <source>
        <dbReference type="Proteomes" id="UP000000739"/>
    </source>
</evidence>
<dbReference type="HOGENOM" id="CLU_628101_0_0_7"/>
<keyword evidence="2" id="KW-0949">S-adenosyl-L-methionine</keyword>
<dbReference type="AlphaFoldDB" id="B8FE12"/>
<dbReference type="CDD" id="cd01335">
    <property type="entry name" value="Radical_SAM"/>
    <property type="match status" value="1"/>
</dbReference>
<gene>
    <name evidence="7" type="ordered locus">Dalk_5122</name>
</gene>
<dbReference type="InterPro" id="IPR058240">
    <property type="entry name" value="rSAM_sf"/>
</dbReference>
<evidence type="ECO:0000259" key="6">
    <source>
        <dbReference type="PROSITE" id="PS51332"/>
    </source>
</evidence>
<evidence type="ECO:0000256" key="2">
    <source>
        <dbReference type="ARBA" id="ARBA00022691"/>
    </source>
</evidence>
<dbReference type="InterPro" id="IPR007197">
    <property type="entry name" value="rSAM"/>
</dbReference>
<dbReference type="Gene3D" id="3.40.50.280">
    <property type="entry name" value="Cobalamin-binding domain"/>
    <property type="match status" value="1"/>
</dbReference>
<dbReference type="PANTHER" id="PTHR43409:SF7">
    <property type="entry name" value="BLL1977 PROTEIN"/>
    <property type="match status" value="1"/>
</dbReference>
<dbReference type="PROSITE" id="PS51332">
    <property type="entry name" value="B12_BINDING"/>
    <property type="match status" value="1"/>
</dbReference>
<accession>B8FE12</accession>
<dbReference type="EMBL" id="CP001322">
    <property type="protein sequence ID" value="ACL06793.1"/>
    <property type="molecule type" value="Genomic_DNA"/>
</dbReference>
<dbReference type="RefSeq" id="WP_015949830.1">
    <property type="nucleotide sequence ID" value="NC_011768.1"/>
</dbReference>
<evidence type="ECO:0000256" key="3">
    <source>
        <dbReference type="ARBA" id="ARBA00022723"/>
    </source>
</evidence>
<dbReference type="KEGG" id="dal:Dalk_5122"/>
<evidence type="ECO:0000313" key="7">
    <source>
        <dbReference type="EMBL" id="ACL06793.1"/>
    </source>
</evidence>
<evidence type="ECO:0000256" key="4">
    <source>
        <dbReference type="ARBA" id="ARBA00023004"/>
    </source>
</evidence>
<reference evidence="7 8" key="1">
    <citation type="journal article" date="2012" name="Environ. Microbiol.">
        <title>The genome sequence of Desulfatibacillum alkenivorans AK-01: a blueprint for anaerobic alkane oxidation.</title>
        <authorList>
            <person name="Callaghan A.V."/>
            <person name="Morris B.E."/>
            <person name="Pereira I.A."/>
            <person name="McInerney M.J."/>
            <person name="Austin R.N."/>
            <person name="Groves J.T."/>
            <person name="Kukor J.J."/>
            <person name="Suflita J.M."/>
            <person name="Young L.Y."/>
            <person name="Zylstra G.J."/>
            <person name="Wawrik B."/>
        </authorList>
    </citation>
    <scope>NUCLEOTIDE SEQUENCE [LARGE SCALE GENOMIC DNA]</scope>
    <source>
        <strain evidence="7 8">AK-01</strain>
    </source>
</reference>
<dbReference type="GO" id="GO:0051536">
    <property type="term" value="F:iron-sulfur cluster binding"/>
    <property type="evidence" value="ECO:0007669"/>
    <property type="project" value="UniProtKB-KW"/>
</dbReference>
<dbReference type="SUPFAM" id="SSF102114">
    <property type="entry name" value="Radical SAM enzymes"/>
    <property type="match status" value="1"/>
</dbReference>
<comment type="cofactor">
    <cofactor evidence="1">
        <name>[4Fe-4S] cluster</name>
        <dbReference type="ChEBI" id="CHEBI:49883"/>
    </cofactor>
</comment>